<sequence>MRFVAVLLLFTLAIAGCQSKAKKVQQLQEQYNAEYPAYAKDCLDEDTAGSARMLTGEKLTKEEMATLDARKKERDARCKPQADHLAEIQREIQAAQ</sequence>
<reference evidence="1" key="1">
    <citation type="submission" date="2009-10" db="EMBL/GenBank/DDBJ databases">
        <title>Diversity of trophic interactions inside an arsenic-rich microbial ecosystem.</title>
        <authorList>
            <person name="Bertin P.N."/>
            <person name="Heinrich-Salmeron A."/>
            <person name="Pelletier E."/>
            <person name="Goulhen-Chollet F."/>
            <person name="Arsene-Ploetze F."/>
            <person name="Gallien S."/>
            <person name="Calteau A."/>
            <person name="Vallenet D."/>
            <person name="Casiot C."/>
            <person name="Chane-Woon-Ming B."/>
            <person name="Giloteaux L."/>
            <person name="Barakat M."/>
            <person name="Bonnefoy V."/>
            <person name="Bruneel O."/>
            <person name="Chandler M."/>
            <person name="Cleiss J."/>
            <person name="Duran R."/>
            <person name="Elbaz-Poulichet F."/>
            <person name="Fonknechten N."/>
            <person name="Lauga B."/>
            <person name="Mornico D."/>
            <person name="Ortet P."/>
            <person name="Schaeffer C."/>
            <person name="Siguier P."/>
            <person name="Alexander Thil Smith A."/>
            <person name="Van Dorsselaer A."/>
            <person name="Weissenbach J."/>
            <person name="Medigue C."/>
            <person name="Le Paslier D."/>
        </authorList>
    </citation>
    <scope>NUCLEOTIDE SEQUENCE</scope>
</reference>
<gene>
    <name evidence="1" type="ORF">CARN3_0759</name>
</gene>
<evidence type="ECO:0008006" key="2">
    <source>
        <dbReference type="Google" id="ProtNLM"/>
    </source>
</evidence>
<dbReference type="PROSITE" id="PS51257">
    <property type="entry name" value="PROKAR_LIPOPROTEIN"/>
    <property type="match status" value="1"/>
</dbReference>
<evidence type="ECO:0000313" key="1">
    <source>
        <dbReference type="EMBL" id="CBH99805.1"/>
    </source>
</evidence>
<comment type="caution">
    <text evidence="1">The sequence shown here is derived from an EMBL/GenBank/DDBJ whole genome shotgun (WGS) entry which is preliminary data.</text>
</comment>
<organism evidence="1">
    <name type="scientific">mine drainage metagenome</name>
    <dbReference type="NCBI Taxonomy" id="410659"/>
    <lineage>
        <taxon>unclassified sequences</taxon>
        <taxon>metagenomes</taxon>
        <taxon>ecological metagenomes</taxon>
    </lineage>
</organism>
<dbReference type="EMBL" id="CABN01000053">
    <property type="protein sequence ID" value="CBH99805.1"/>
    <property type="molecule type" value="Genomic_DNA"/>
</dbReference>
<name>E6PXZ6_9ZZZZ</name>
<proteinExistence type="predicted"/>
<dbReference type="AlphaFoldDB" id="E6PXZ6"/>
<accession>E6PXZ6</accession>
<protein>
    <recommendedName>
        <fullName evidence="2">Lipoprotein</fullName>
    </recommendedName>
</protein>